<reference evidence="11 12" key="1">
    <citation type="journal article" date="2016" name="Sci. Rep.">
        <title>Evaluation of genetic diversity among strains of the human gut commensal Bifidobacterium adolescentis.</title>
        <authorList>
            <person name="Duranti S."/>
            <person name="Milani C."/>
            <person name="Lugli G.A."/>
            <person name="Mancabelli L."/>
            <person name="Turroni F."/>
            <person name="Ferrario C."/>
            <person name="Mangifesta M."/>
            <person name="Viappiani A."/>
            <person name="Sanchez B."/>
            <person name="Margolles A."/>
            <person name="van Sinderen D."/>
            <person name="Ventura M."/>
        </authorList>
    </citation>
    <scope>NUCLEOTIDE SEQUENCE [LARGE SCALE GENOMIC DNA]</scope>
    <source>
        <strain evidence="11 12">487B</strain>
    </source>
</reference>
<comment type="catalytic activity">
    <reaction evidence="1 8">
        <text>dTDP-alpha-D-glucose = dTDP-4-dehydro-6-deoxy-alpha-D-glucose + H2O</text>
        <dbReference type="Rhea" id="RHEA:17221"/>
        <dbReference type="ChEBI" id="CHEBI:15377"/>
        <dbReference type="ChEBI" id="CHEBI:57477"/>
        <dbReference type="ChEBI" id="CHEBI:57649"/>
        <dbReference type="EC" id="4.2.1.46"/>
    </reaction>
</comment>
<protein>
    <recommendedName>
        <fullName evidence="5 8">dTDP-glucose 4,6-dehydratase</fullName>
        <ecNumber evidence="4 8">4.2.1.46</ecNumber>
    </recommendedName>
</protein>
<dbReference type="CDD" id="cd05246">
    <property type="entry name" value="dTDP_GD_SDR_e"/>
    <property type="match status" value="1"/>
</dbReference>
<proteinExistence type="inferred from homology"/>
<dbReference type="AlphaFoldDB" id="A0A1X2YTH0"/>
<evidence type="ECO:0000313" key="11">
    <source>
        <dbReference type="EMBL" id="OSG85454.1"/>
    </source>
</evidence>
<evidence type="ECO:0000313" key="12">
    <source>
        <dbReference type="Proteomes" id="UP000193377"/>
    </source>
</evidence>
<dbReference type="Gene3D" id="3.40.50.720">
    <property type="entry name" value="NAD(P)-binding Rossmann-like Domain"/>
    <property type="match status" value="1"/>
</dbReference>
<evidence type="ECO:0000256" key="6">
    <source>
        <dbReference type="ARBA" id="ARBA00023027"/>
    </source>
</evidence>
<dbReference type="InterPro" id="IPR016040">
    <property type="entry name" value="NAD(P)-bd_dom"/>
</dbReference>
<dbReference type="Gene3D" id="3.90.25.10">
    <property type="entry name" value="UDP-galactose 4-epimerase, domain 1"/>
    <property type="match status" value="1"/>
</dbReference>
<evidence type="ECO:0000256" key="4">
    <source>
        <dbReference type="ARBA" id="ARBA00011990"/>
    </source>
</evidence>
<dbReference type="NCBIfam" id="TIGR01181">
    <property type="entry name" value="dTDP_gluc_dehyt"/>
    <property type="match status" value="1"/>
</dbReference>
<dbReference type="Pfam" id="PF16363">
    <property type="entry name" value="GDP_Man_Dehyd"/>
    <property type="match status" value="1"/>
</dbReference>
<evidence type="ECO:0000256" key="3">
    <source>
        <dbReference type="ARBA" id="ARBA00008178"/>
    </source>
</evidence>
<dbReference type="Proteomes" id="UP000193377">
    <property type="component" value="Unassembled WGS sequence"/>
</dbReference>
<reference evidence="10 13" key="2">
    <citation type="journal article" date="2019" name="Nat. Med.">
        <title>A library of human gut bacterial isolates paired with longitudinal multiomics data enables mechanistic microbiome research.</title>
        <authorList>
            <person name="Poyet M."/>
            <person name="Groussin M."/>
            <person name="Gibbons S.M."/>
            <person name="Avila-Pacheco J."/>
            <person name="Jiang X."/>
            <person name="Kearney S.M."/>
            <person name="Perrotta A.R."/>
            <person name="Berdy B."/>
            <person name="Zhao S."/>
            <person name="Lieberman T.D."/>
            <person name="Swanson P.K."/>
            <person name="Smith M."/>
            <person name="Roesemann S."/>
            <person name="Alexander J.E."/>
            <person name="Rich S.A."/>
            <person name="Livny J."/>
            <person name="Vlamakis H."/>
            <person name="Clish C."/>
            <person name="Bullock K."/>
            <person name="Deik A."/>
            <person name="Scott J."/>
            <person name="Pierce K.A."/>
            <person name="Xavier R.J."/>
            <person name="Alm E.J."/>
        </authorList>
    </citation>
    <scope>NUCLEOTIDE SEQUENCE [LARGE SCALE GENOMIC DNA]</scope>
    <source>
        <strain evidence="10 13">BIOML-A190</strain>
    </source>
</reference>
<dbReference type="EC" id="4.2.1.46" evidence="4 8"/>
<comment type="caution">
    <text evidence="11">The sequence shown here is derived from an EMBL/GenBank/DDBJ whole genome shotgun (WGS) entry which is preliminary data.</text>
</comment>
<keyword evidence="7 8" id="KW-0456">Lyase</keyword>
<evidence type="ECO:0000313" key="13">
    <source>
        <dbReference type="Proteomes" id="UP000437631"/>
    </source>
</evidence>
<dbReference type="Proteomes" id="UP000437631">
    <property type="component" value="Unassembled WGS sequence"/>
</dbReference>
<accession>A0A1X2YTH0</accession>
<evidence type="ECO:0000259" key="9">
    <source>
        <dbReference type="Pfam" id="PF16363"/>
    </source>
</evidence>
<gene>
    <name evidence="10" type="primary">rfbB</name>
    <name evidence="11" type="ORF">B0487_1900</name>
    <name evidence="10" type="ORF">GA752_07305</name>
</gene>
<evidence type="ECO:0000313" key="10">
    <source>
        <dbReference type="EMBL" id="KAB5744991.1"/>
    </source>
</evidence>
<dbReference type="InterPro" id="IPR005888">
    <property type="entry name" value="dTDP_Gluc_deHydtase"/>
</dbReference>
<dbReference type="EMBL" id="WDLT01000008">
    <property type="protein sequence ID" value="KAB5744991.1"/>
    <property type="molecule type" value="Genomic_DNA"/>
</dbReference>
<dbReference type="SUPFAM" id="SSF51735">
    <property type="entry name" value="NAD(P)-binding Rossmann-fold domains"/>
    <property type="match status" value="1"/>
</dbReference>
<dbReference type="PANTHER" id="PTHR43000">
    <property type="entry name" value="DTDP-D-GLUCOSE 4,6-DEHYDRATASE-RELATED"/>
    <property type="match status" value="1"/>
</dbReference>
<keyword evidence="6" id="KW-0520">NAD</keyword>
<evidence type="ECO:0000256" key="5">
    <source>
        <dbReference type="ARBA" id="ARBA00016977"/>
    </source>
</evidence>
<dbReference type="GO" id="GO:0009225">
    <property type="term" value="P:nucleotide-sugar metabolic process"/>
    <property type="evidence" value="ECO:0007669"/>
    <property type="project" value="InterPro"/>
</dbReference>
<sequence length="348" mass="39303">MLCRKIGGVVEETFTPKNIIVTGGCGFIGSNFVHYVVDHHPDVHVTVLGKLTYAGNPENIAGLPEDRVELVVGDICDADLLDRIVPGHDAIVHYAAESHNDNSIADPEPFLRTNVEGTFRLLEVVRKYGIRYHHVSTDEVYGDLALDDPARFTEHTPYHPSSPYSSTKAASDMLVRAWARTYGIRATISNCSNNYGPFQHVEKFIPRQITNILDGQRPKLYGKGLNVRDWIHTEDHSSGVWTILAKGRVGETYLIGADGEQNNITVLRMILRMMGQAEDTFDWVKDRPGHDRRYAIDSTKLRTELGWTPKHTDFESGLAQTIEWYTENRAWWEPAKAATEARYKRQGQ</sequence>
<evidence type="ECO:0000256" key="1">
    <source>
        <dbReference type="ARBA" id="ARBA00001539"/>
    </source>
</evidence>
<dbReference type="GO" id="GO:0008460">
    <property type="term" value="F:dTDP-glucose 4,6-dehydratase activity"/>
    <property type="evidence" value="ECO:0007669"/>
    <property type="project" value="UniProtKB-EC"/>
</dbReference>
<feature type="domain" description="NAD(P)-binding" evidence="9">
    <location>
        <begin position="20"/>
        <end position="320"/>
    </location>
</feature>
<comment type="cofactor">
    <cofactor evidence="2 8">
        <name>NAD(+)</name>
        <dbReference type="ChEBI" id="CHEBI:57540"/>
    </cofactor>
</comment>
<comment type="similarity">
    <text evidence="3 8">Belongs to the NAD(P)-dependent epimerase/dehydratase family. dTDP-glucose dehydratase subfamily.</text>
</comment>
<evidence type="ECO:0000256" key="2">
    <source>
        <dbReference type="ARBA" id="ARBA00001911"/>
    </source>
</evidence>
<organism evidence="11 12">
    <name type="scientific">Bifidobacterium adolescentis</name>
    <dbReference type="NCBI Taxonomy" id="1680"/>
    <lineage>
        <taxon>Bacteria</taxon>
        <taxon>Bacillati</taxon>
        <taxon>Actinomycetota</taxon>
        <taxon>Actinomycetes</taxon>
        <taxon>Bifidobacteriales</taxon>
        <taxon>Bifidobacteriaceae</taxon>
        <taxon>Bifidobacterium</taxon>
    </lineage>
</organism>
<evidence type="ECO:0000256" key="7">
    <source>
        <dbReference type="ARBA" id="ARBA00023239"/>
    </source>
</evidence>
<evidence type="ECO:0000256" key="8">
    <source>
        <dbReference type="RuleBase" id="RU004473"/>
    </source>
</evidence>
<dbReference type="InterPro" id="IPR036291">
    <property type="entry name" value="NAD(P)-bd_dom_sf"/>
</dbReference>
<name>A0A1X2YTH0_BIFAD</name>
<dbReference type="EMBL" id="LNKD01000004">
    <property type="protein sequence ID" value="OSG85454.1"/>
    <property type="molecule type" value="Genomic_DNA"/>
</dbReference>